<dbReference type="InterPro" id="IPR052716">
    <property type="entry name" value="MOSC_domain"/>
</dbReference>
<dbReference type="GO" id="GO:0030151">
    <property type="term" value="F:molybdenum ion binding"/>
    <property type="evidence" value="ECO:0007669"/>
    <property type="project" value="InterPro"/>
</dbReference>
<proteinExistence type="predicted"/>
<dbReference type="Gene3D" id="2.40.33.20">
    <property type="entry name" value="PK beta-barrel domain-like"/>
    <property type="match status" value="1"/>
</dbReference>
<evidence type="ECO:0000313" key="3">
    <source>
        <dbReference type="Proteomes" id="UP000237983"/>
    </source>
</evidence>
<accession>A0A2T0VJT8</accession>
<dbReference type="SUPFAM" id="SSF50800">
    <property type="entry name" value="PK beta-barrel domain-like"/>
    <property type="match status" value="1"/>
</dbReference>
<reference evidence="2 3" key="1">
    <citation type="submission" date="2018-03" db="EMBL/GenBank/DDBJ databases">
        <title>Genomic Encyclopedia of Type Strains, Phase III (KMG-III): the genomes of soil and plant-associated and newly described type strains.</title>
        <authorList>
            <person name="Whitman W."/>
        </authorList>
    </citation>
    <scope>NUCLEOTIDE SEQUENCE [LARGE SCALE GENOMIC DNA]</scope>
    <source>
        <strain evidence="2 3">CGMCC 1.12484</strain>
    </source>
</reference>
<feature type="domain" description="MOSC" evidence="1">
    <location>
        <begin position="21"/>
        <end position="170"/>
    </location>
</feature>
<gene>
    <name evidence="2" type="ORF">B0I08_101632</name>
</gene>
<comment type="caution">
    <text evidence="2">The sequence shown here is derived from an EMBL/GenBank/DDBJ whole genome shotgun (WGS) entry which is preliminary data.</text>
</comment>
<dbReference type="GO" id="GO:0003824">
    <property type="term" value="F:catalytic activity"/>
    <property type="evidence" value="ECO:0007669"/>
    <property type="project" value="InterPro"/>
</dbReference>
<dbReference type="InterPro" id="IPR011037">
    <property type="entry name" value="Pyrv_Knase-like_insert_dom_sf"/>
</dbReference>
<dbReference type="EMBL" id="PVTL01000001">
    <property type="protein sequence ID" value="PRY70496.1"/>
    <property type="molecule type" value="Genomic_DNA"/>
</dbReference>
<dbReference type="OrthoDB" id="9786134at2"/>
<dbReference type="PANTHER" id="PTHR36930">
    <property type="entry name" value="METAL-SULFUR CLUSTER BIOSYNTHESIS PROTEINS YUAD-RELATED"/>
    <property type="match status" value="1"/>
</dbReference>
<evidence type="ECO:0000313" key="2">
    <source>
        <dbReference type="EMBL" id="PRY70496.1"/>
    </source>
</evidence>
<dbReference type="GO" id="GO:0030170">
    <property type="term" value="F:pyridoxal phosphate binding"/>
    <property type="evidence" value="ECO:0007669"/>
    <property type="project" value="InterPro"/>
</dbReference>
<dbReference type="InterPro" id="IPR005302">
    <property type="entry name" value="MoCF_Sase_C"/>
</dbReference>
<dbReference type="Pfam" id="PF03473">
    <property type="entry name" value="MOSC"/>
    <property type="match status" value="1"/>
</dbReference>
<evidence type="ECO:0000259" key="1">
    <source>
        <dbReference type="PROSITE" id="PS51340"/>
    </source>
</evidence>
<name>A0A2T0VJT8_9MICO</name>
<protein>
    <submittedName>
        <fullName evidence="2">MOSC domain-containing protein YiiM</fullName>
    </submittedName>
</protein>
<dbReference type="RefSeq" id="WP_106209672.1">
    <property type="nucleotide sequence ID" value="NZ_PVTL01000001.1"/>
</dbReference>
<keyword evidence="3" id="KW-1185">Reference proteome</keyword>
<dbReference type="PROSITE" id="PS51340">
    <property type="entry name" value="MOSC"/>
    <property type="match status" value="1"/>
</dbReference>
<organism evidence="2 3">
    <name type="scientific">Glaciihabitans tibetensis</name>
    <dbReference type="NCBI Taxonomy" id="1266600"/>
    <lineage>
        <taxon>Bacteria</taxon>
        <taxon>Bacillati</taxon>
        <taxon>Actinomycetota</taxon>
        <taxon>Actinomycetes</taxon>
        <taxon>Micrococcales</taxon>
        <taxon>Microbacteriaceae</taxon>
        <taxon>Glaciihabitans</taxon>
    </lineage>
</organism>
<sequence>MSVVPTVVSVGRDDRHRFSKPPVSEITLVAGIGIEGDAHAGPTVQHRYLKKKDPTARNLTQVHLIAVELFADLAIEGFTVGPGDLGENVTTSDIDLITLPTGTLLHLGPSAVVEITGLRSPCSLINRFQSGLMKACITRDTGGRIIRKAGIMAIVLASGPLRAGDGVRIELPAGLHVPLGVV</sequence>
<dbReference type="PANTHER" id="PTHR36930:SF1">
    <property type="entry name" value="MOSC DOMAIN-CONTAINING PROTEIN"/>
    <property type="match status" value="1"/>
</dbReference>
<dbReference type="AlphaFoldDB" id="A0A2T0VJT8"/>
<dbReference type="Proteomes" id="UP000237983">
    <property type="component" value="Unassembled WGS sequence"/>
</dbReference>